<evidence type="ECO:0000313" key="3">
    <source>
        <dbReference type="Proteomes" id="UP001500459"/>
    </source>
</evidence>
<accession>A0ABP6UMI7</accession>
<keyword evidence="3" id="KW-1185">Reference proteome</keyword>
<sequence length="84" mass="9975">MFTSIITSKTYWKSVFLIAVGFIIIFSIVEHFLQYRGLEFDTFVAEKIDNGRWIRYAISRIVGGFLYGTIMAYYFELRKRKAKQ</sequence>
<keyword evidence="1" id="KW-1133">Transmembrane helix</keyword>
<dbReference type="EMBL" id="BAABCW010000012">
    <property type="protein sequence ID" value="GAA3513100.1"/>
    <property type="molecule type" value="Genomic_DNA"/>
</dbReference>
<protein>
    <submittedName>
        <fullName evidence="2">Uncharacterized protein</fullName>
    </submittedName>
</protein>
<gene>
    <name evidence="2" type="ORF">GCM10022393_28640</name>
</gene>
<dbReference type="Proteomes" id="UP001500459">
    <property type="component" value="Unassembled WGS sequence"/>
</dbReference>
<feature type="transmembrane region" description="Helical" evidence="1">
    <location>
        <begin position="12"/>
        <end position="33"/>
    </location>
</feature>
<keyword evidence="1" id="KW-0472">Membrane</keyword>
<dbReference type="RefSeq" id="WP_344928570.1">
    <property type="nucleotide sequence ID" value="NZ_BAABCW010000012.1"/>
</dbReference>
<name>A0ABP6UMI7_9FLAO</name>
<proteinExistence type="predicted"/>
<keyword evidence="1" id="KW-0812">Transmembrane</keyword>
<feature type="transmembrane region" description="Helical" evidence="1">
    <location>
        <begin position="53"/>
        <end position="75"/>
    </location>
</feature>
<comment type="caution">
    <text evidence="2">The sequence shown here is derived from an EMBL/GenBank/DDBJ whole genome shotgun (WGS) entry which is preliminary data.</text>
</comment>
<organism evidence="2 3">
    <name type="scientific">Aquimarina addita</name>
    <dbReference type="NCBI Taxonomy" id="870485"/>
    <lineage>
        <taxon>Bacteria</taxon>
        <taxon>Pseudomonadati</taxon>
        <taxon>Bacteroidota</taxon>
        <taxon>Flavobacteriia</taxon>
        <taxon>Flavobacteriales</taxon>
        <taxon>Flavobacteriaceae</taxon>
        <taxon>Aquimarina</taxon>
    </lineage>
</organism>
<reference evidence="3" key="1">
    <citation type="journal article" date="2019" name="Int. J. Syst. Evol. Microbiol.">
        <title>The Global Catalogue of Microorganisms (GCM) 10K type strain sequencing project: providing services to taxonomists for standard genome sequencing and annotation.</title>
        <authorList>
            <consortium name="The Broad Institute Genomics Platform"/>
            <consortium name="The Broad Institute Genome Sequencing Center for Infectious Disease"/>
            <person name="Wu L."/>
            <person name="Ma J."/>
        </authorList>
    </citation>
    <scope>NUCLEOTIDE SEQUENCE [LARGE SCALE GENOMIC DNA]</scope>
    <source>
        <strain evidence="3">JCM 17106</strain>
    </source>
</reference>
<evidence type="ECO:0000256" key="1">
    <source>
        <dbReference type="SAM" id="Phobius"/>
    </source>
</evidence>
<evidence type="ECO:0000313" key="2">
    <source>
        <dbReference type="EMBL" id="GAA3513100.1"/>
    </source>
</evidence>